<feature type="compositionally biased region" description="Basic and acidic residues" evidence="1">
    <location>
        <begin position="148"/>
        <end position="168"/>
    </location>
</feature>
<protein>
    <submittedName>
        <fullName evidence="2">Uncharacterized protein</fullName>
    </submittedName>
</protein>
<organism evidence="2">
    <name type="scientific">bioreactor metagenome</name>
    <dbReference type="NCBI Taxonomy" id="1076179"/>
    <lineage>
        <taxon>unclassified sequences</taxon>
        <taxon>metagenomes</taxon>
        <taxon>ecological metagenomes</taxon>
    </lineage>
</organism>
<reference evidence="2" key="1">
    <citation type="submission" date="2019-08" db="EMBL/GenBank/DDBJ databases">
        <authorList>
            <person name="Kucharzyk K."/>
            <person name="Murdoch R.W."/>
            <person name="Higgins S."/>
            <person name="Loffler F."/>
        </authorList>
    </citation>
    <scope>NUCLEOTIDE SEQUENCE</scope>
</reference>
<evidence type="ECO:0000256" key="1">
    <source>
        <dbReference type="SAM" id="MobiDB-lite"/>
    </source>
</evidence>
<comment type="caution">
    <text evidence="2">The sequence shown here is derived from an EMBL/GenBank/DDBJ whole genome shotgun (WGS) entry which is preliminary data.</text>
</comment>
<feature type="region of interest" description="Disordered" evidence="1">
    <location>
        <begin position="108"/>
        <end position="131"/>
    </location>
</feature>
<dbReference type="EMBL" id="VSSQ01048770">
    <property type="protein sequence ID" value="MPN02817.1"/>
    <property type="molecule type" value="Genomic_DNA"/>
</dbReference>
<proteinExistence type="predicted"/>
<accession>A0A645ELY8</accession>
<dbReference type="AlphaFoldDB" id="A0A645ELY8"/>
<feature type="region of interest" description="Disordered" evidence="1">
    <location>
        <begin position="145"/>
        <end position="168"/>
    </location>
</feature>
<gene>
    <name evidence="2" type="ORF">SDC9_150035</name>
</gene>
<evidence type="ECO:0000313" key="2">
    <source>
        <dbReference type="EMBL" id="MPN02817.1"/>
    </source>
</evidence>
<sequence length="168" mass="17518">MSLGKQHHLLELAAAHPDQIVDLSARVDRSGLQPFPSSVQEFVEFGTGRRGGGAGASLFGTLPGGRARHLEPPFADAELQFDMAGLVSCQPVAAHGVACLARVARNGAEQREGDGIQNRRLPGPGASGDEEDAVVVEGVEVGGFGVAERPESGDGDAVDLHPRSDWFS</sequence>
<name>A0A645ELY8_9ZZZZ</name>